<proteinExistence type="predicted"/>
<dbReference type="KEGG" id="dmm:dnm_036380"/>
<keyword evidence="2" id="KW-1185">Reference proteome</keyword>
<reference evidence="1" key="1">
    <citation type="journal article" date="2021" name="Microb. Physiol.">
        <title>Proteogenomic Insights into the Physiology of Marine, Sulfate-Reducing, Filamentous Desulfonema limicola and Desulfonema magnum.</title>
        <authorList>
            <person name="Schnaars V."/>
            <person name="Wohlbrand L."/>
            <person name="Scheve S."/>
            <person name="Hinrichs C."/>
            <person name="Reinhardt R."/>
            <person name="Rabus R."/>
        </authorList>
    </citation>
    <scope>NUCLEOTIDE SEQUENCE</scope>
    <source>
        <strain evidence="1">4be13</strain>
    </source>
</reference>
<dbReference type="AlphaFoldDB" id="A0A975BLF9"/>
<name>A0A975BLF9_9BACT</name>
<evidence type="ECO:0000313" key="1">
    <source>
        <dbReference type="EMBL" id="QTA87605.1"/>
    </source>
</evidence>
<gene>
    <name evidence="1" type="ORF">dnm_036380</name>
</gene>
<evidence type="ECO:0000313" key="2">
    <source>
        <dbReference type="Proteomes" id="UP000663722"/>
    </source>
</evidence>
<protein>
    <submittedName>
        <fullName evidence="1">Uncharacterized protein</fullName>
    </submittedName>
</protein>
<organism evidence="1 2">
    <name type="scientific">Desulfonema magnum</name>
    <dbReference type="NCBI Taxonomy" id="45655"/>
    <lineage>
        <taxon>Bacteria</taxon>
        <taxon>Pseudomonadati</taxon>
        <taxon>Thermodesulfobacteriota</taxon>
        <taxon>Desulfobacteria</taxon>
        <taxon>Desulfobacterales</taxon>
        <taxon>Desulfococcaceae</taxon>
        <taxon>Desulfonema</taxon>
    </lineage>
</organism>
<sequence>MPPKVNFYPVYDFMILIITDSGEGRPSPVRAAYLQHEVRKPSHPD</sequence>
<dbReference type="Proteomes" id="UP000663722">
    <property type="component" value="Chromosome"/>
</dbReference>
<accession>A0A975BLF9</accession>
<dbReference type="EMBL" id="CP061800">
    <property type="protein sequence ID" value="QTA87605.1"/>
    <property type="molecule type" value="Genomic_DNA"/>
</dbReference>